<keyword evidence="1" id="KW-0804">Transcription</keyword>
<dbReference type="InterPro" id="IPR027238">
    <property type="entry name" value="RuvB-like"/>
</dbReference>
<protein>
    <recommendedName>
        <fullName evidence="1">RuvB-like helicase</fullName>
        <ecNumber evidence="1">3.6.4.12</ecNumber>
    </recommendedName>
</protein>
<evidence type="ECO:0000256" key="1">
    <source>
        <dbReference type="RuleBase" id="RU363048"/>
    </source>
</evidence>
<gene>
    <name evidence="3" type="ORF">CRG98_037474</name>
</gene>
<feature type="domain" description="RuvB-like AAA-lid" evidence="2">
    <location>
        <begin position="26"/>
        <end position="86"/>
    </location>
</feature>
<evidence type="ECO:0000313" key="4">
    <source>
        <dbReference type="Proteomes" id="UP000233551"/>
    </source>
</evidence>
<evidence type="ECO:0000259" key="2">
    <source>
        <dbReference type="Pfam" id="PF17856"/>
    </source>
</evidence>
<sequence length="95" mass="10651">MPNPHGILVDLLDRLVIIRAQTYGPTEIIQVEDEESLAYLGKIGQKISLRHAVQLLFPTSVVAKINGQDNICKEADIEEVTTIYLDAKTSRRLLH</sequence>
<keyword evidence="1" id="KW-0067">ATP-binding</keyword>
<name>A0A2I0IDR2_PUNGR</name>
<comment type="caution">
    <text evidence="3">The sequence shown here is derived from an EMBL/GenBank/DDBJ whole genome shotgun (WGS) entry which is preliminary data.</text>
</comment>
<dbReference type="EC" id="3.6.4.12" evidence="1"/>
<dbReference type="GO" id="GO:0003678">
    <property type="term" value="F:DNA helicase activity"/>
    <property type="evidence" value="ECO:0007669"/>
    <property type="project" value="UniProtKB-EC"/>
</dbReference>
<dbReference type="STRING" id="22663.A0A2I0IDR2"/>
<dbReference type="Proteomes" id="UP000233551">
    <property type="component" value="Unassembled WGS sequence"/>
</dbReference>
<dbReference type="AlphaFoldDB" id="A0A2I0IDR2"/>
<dbReference type="Gene3D" id="1.10.8.60">
    <property type="match status" value="1"/>
</dbReference>
<keyword evidence="1" id="KW-0539">Nucleus</keyword>
<dbReference type="GO" id="GO:0005524">
    <property type="term" value="F:ATP binding"/>
    <property type="evidence" value="ECO:0007669"/>
    <property type="project" value="UniProtKB-KW"/>
</dbReference>
<evidence type="ECO:0000313" key="3">
    <source>
        <dbReference type="EMBL" id="PKI42132.1"/>
    </source>
</evidence>
<keyword evidence="1" id="KW-0347">Helicase</keyword>
<dbReference type="EMBL" id="PGOL01003228">
    <property type="protein sequence ID" value="PKI42132.1"/>
    <property type="molecule type" value="Genomic_DNA"/>
</dbReference>
<dbReference type="GO" id="GO:0016887">
    <property type="term" value="F:ATP hydrolysis activity"/>
    <property type="evidence" value="ECO:0007669"/>
    <property type="project" value="RHEA"/>
</dbReference>
<organism evidence="3 4">
    <name type="scientific">Punica granatum</name>
    <name type="common">Pomegranate</name>
    <dbReference type="NCBI Taxonomy" id="22663"/>
    <lineage>
        <taxon>Eukaryota</taxon>
        <taxon>Viridiplantae</taxon>
        <taxon>Streptophyta</taxon>
        <taxon>Embryophyta</taxon>
        <taxon>Tracheophyta</taxon>
        <taxon>Spermatophyta</taxon>
        <taxon>Magnoliopsida</taxon>
        <taxon>eudicotyledons</taxon>
        <taxon>Gunneridae</taxon>
        <taxon>Pentapetalae</taxon>
        <taxon>rosids</taxon>
        <taxon>malvids</taxon>
        <taxon>Myrtales</taxon>
        <taxon>Lythraceae</taxon>
        <taxon>Punica</taxon>
    </lineage>
</organism>
<keyword evidence="4" id="KW-1185">Reference proteome</keyword>
<accession>A0A2I0IDR2</accession>
<reference evidence="3 4" key="1">
    <citation type="submission" date="2017-11" db="EMBL/GenBank/DDBJ databases">
        <title>De-novo sequencing of pomegranate (Punica granatum L.) genome.</title>
        <authorList>
            <person name="Akparov Z."/>
            <person name="Amiraslanov A."/>
            <person name="Hajiyeva S."/>
            <person name="Abbasov M."/>
            <person name="Kaur K."/>
            <person name="Hamwieh A."/>
            <person name="Solovyev V."/>
            <person name="Salamov A."/>
            <person name="Braich B."/>
            <person name="Kosarev P."/>
            <person name="Mahmoud A."/>
            <person name="Hajiyev E."/>
            <person name="Babayeva S."/>
            <person name="Izzatullayeva V."/>
            <person name="Mammadov A."/>
            <person name="Mammadov A."/>
            <person name="Sharifova S."/>
            <person name="Ojaghi J."/>
            <person name="Eynullazada K."/>
            <person name="Bayramov B."/>
            <person name="Abdulazimova A."/>
            <person name="Shahmuradov I."/>
        </authorList>
    </citation>
    <scope>NUCLEOTIDE SEQUENCE [LARGE SCALE GENOMIC DNA]</scope>
    <source>
        <strain evidence="4">cv. AG2017</strain>
        <tissue evidence="3">Leaf</tissue>
    </source>
</reference>
<keyword evidence="1" id="KW-0805">Transcription regulation</keyword>
<comment type="catalytic activity">
    <reaction evidence="1">
        <text>ATP + H2O = ADP + phosphate + H(+)</text>
        <dbReference type="Rhea" id="RHEA:13065"/>
        <dbReference type="ChEBI" id="CHEBI:15377"/>
        <dbReference type="ChEBI" id="CHEBI:15378"/>
        <dbReference type="ChEBI" id="CHEBI:30616"/>
        <dbReference type="ChEBI" id="CHEBI:43474"/>
        <dbReference type="ChEBI" id="CHEBI:456216"/>
        <dbReference type="EC" id="3.6.4.12"/>
    </reaction>
</comment>
<keyword evidence="1" id="KW-0378">Hydrolase</keyword>
<dbReference type="Pfam" id="PF17856">
    <property type="entry name" value="TIP49_C"/>
    <property type="match status" value="1"/>
</dbReference>
<dbReference type="InterPro" id="IPR041048">
    <property type="entry name" value="RuvB-like_C"/>
</dbReference>
<dbReference type="PANTHER" id="PTHR11093">
    <property type="entry name" value="RUVB-RELATED REPTIN AND PONTIN"/>
    <property type="match status" value="1"/>
</dbReference>
<keyword evidence="1" id="KW-0547">Nucleotide-binding</keyword>
<proteinExistence type="inferred from homology"/>
<comment type="similarity">
    <text evidence="1">Belongs to the RuvB family.</text>
</comment>